<dbReference type="InterPro" id="IPR046342">
    <property type="entry name" value="CBS_dom_sf"/>
</dbReference>
<evidence type="ECO:0000256" key="1">
    <source>
        <dbReference type="SAM" id="MobiDB-lite"/>
    </source>
</evidence>
<dbReference type="OrthoDB" id="3853028at2"/>
<gene>
    <name evidence="3" type="ORF">ATE80_13265</name>
</gene>
<dbReference type="Proteomes" id="UP000054011">
    <property type="component" value="Unassembled WGS sequence"/>
</dbReference>
<evidence type="ECO:0000313" key="3">
    <source>
        <dbReference type="EMBL" id="KUH38285.1"/>
    </source>
</evidence>
<name>A0A117IW60_9ACTN</name>
<proteinExistence type="predicted"/>
<keyword evidence="4" id="KW-1185">Reference proteome</keyword>
<sequence>MTPAPPLPLPAPGGAAASRTVVAAPYEAGPRVWYDMTVEVALSVMAGARSGYLLLCDDDGRCTGVVTRRRLDAVRDSPSYTDRVRLRDVLGGHGPSTSPVATRTPLPLLSL</sequence>
<evidence type="ECO:0000259" key="2">
    <source>
        <dbReference type="Pfam" id="PF00571"/>
    </source>
</evidence>
<feature type="region of interest" description="Disordered" evidence="1">
    <location>
        <begin position="88"/>
        <end position="111"/>
    </location>
</feature>
<dbReference type="STRING" id="936756.ATE80_13265"/>
<dbReference type="Pfam" id="PF00571">
    <property type="entry name" value="CBS"/>
    <property type="match status" value="1"/>
</dbReference>
<reference evidence="3 4" key="1">
    <citation type="submission" date="2015-11" db="EMBL/GenBank/DDBJ databases">
        <title>Genome-wide analysis reveals the secondary metabolome in Streptomyces kanasensis ZX01.</title>
        <authorList>
            <person name="Zhang G."/>
            <person name="Han L."/>
            <person name="Feng J."/>
            <person name="Zhang X."/>
        </authorList>
    </citation>
    <scope>NUCLEOTIDE SEQUENCE [LARGE SCALE GENOMIC DNA]</scope>
    <source>
        <strain evidence="3 4">ZX01</strain>
    </source>
</reference>
<comment type="caution">
    <text evidence="3">The sequence shown here is derived from an EMBL/GenBank/DDBJ whole genome shotgun (WGS) entry which is preliminary data.</text>
</comment>
<dbReference type="AlphaFoldDB" id="A0A117IW60"/>
<dbReference type="SUPFAM" id="SSF54631">
    <property type="entry name" value="CBS-domain pair"/>
    <property type="match status" value="1"/>
</dbReference>
<protein>
    <recommendedName>
        <fullName evidence="2">CBS domain-containing protein</fullName>
    </recommendedName>
</protein>
<organism evidence="3 4">
    <name type="scientific">Streptomyces kanasensis</name>
    <dbReference type="NCBI Taxonomy" id="936756"/>
    <lineage>
        <taxon>Bacteria</taxon>
        <taxon>Bacillati</taxon>
        <taxon>Actinomycetota</taxon>
        <taxon>Actinomycetes</taxon>
        <taxon>Kitasatosporales</taxon>
        <taxon>Streptomycetaceae</taxon>
        <taxon>Streptomyces</taxon>
    </lineage>
</organism>
<accession>A0A117IW60</accession>
<evidence type="ECO:0000313" key="4">
    <source>
        <dbReference type="Proteomes" id="UP000054011"/>
    </source>
</evidence>
<dbReference type="InterPro" id="IPR000644">
    <property type="entry name" value="CBS_dom"/>
</dbReference>
<feature type="domain" description="CBS" evidence="2">
    <location>
        <begin position="32"/>
        <end position="71"/>
    </location>
</feature>
<dbReference type="EMBL" id="LNSV01000028">
    <property type="protein sequence ID" value="KUH38285.1"/>
    <property type="molecule type" value="Genomic_DNA"/>
</dbReference>